<dbReference type="Pfam" id="PF01486">
    <property type="entry name" value="K-box"/>
    <property type="match status" value="1"/>
</dbReference>
<evidence type="ECO:0000313" key="2">
    <source>
        <dbReference type="EMBL" id="GKU89444.1"/>
    </source>
</evidence>
<dbReference type="GO" id="GO:0003700">
    <property type="term" value="F:DNA-binding transcription factor activity"/>
    <property type="evidence" value="ECO:0007669"/>
    <property type="project" value="InterPro"/>
</dbReference>
<name>A0AAV5HV75_9ROSI</name>
<gene>
    <name evidence="2" type="ORF">SLEP1_g3579</name>
</gene>
<keyword evidence="3" id="KW-1185">Reference proteome</keyword>
<proteinExistence type="predicted"/>
<evidence type="ECO:0000313" key="3">
    <source>
        <dbReference type="Proteomes" id="UP001054252"/>
    </source>
</evidence>
<dbReference type="InterPro" id="IPR002487">
    <property type="entry name" value="TF_Kbox"/>
</dbReference>
<evidence type="ECO:0000259" key="1">
    <source>
        <dbReference type="Pfam" id="PF01486"/>
    </source>
</evidence>
<dbReference type="GO" id="GO:0005634">
    <property type="term" value="C:nucleus"/>
    <property type="evidence" value="ECO:0007669"/>
    <property type="project" value="InterPro"/>
</dbReference>
<accession>A0AAV5HV75</accession>
<dbReference type="EMBL" id="BPVZ01000003">
    <property type="protein sequence ID" value="GKU89444.1"/>
    <property type="molecule type" value="Genomic_DNA"/>
</dbReference>
<protein>
    <recommendedName>
        <fullName evidence="1">K-box domain-containing protein</fullName>
    </recommendedName>
</protein>
<organism evidence="2 3">
    <name type="scientific">Rubroshorea leprosula</name>
    <dbReference type="NCBI Taxonomy" id="152421"/>
    <lineage>
        <taxon>Eukaryota</taxon>
        <taxon>Viridiplantae</taxon>
        <taxon>Streptophyta</taxon>
        <taxon>Embryophyta</taxon>
        <taxon>Tracheophyta</taxon>
        <taxon>Spermatophyta</taxon>
        <taxon>Magnoliopsida</taxon>
        <taxon>eudicotyledons</taxon>
        <taxon>Gunneridae</taxon>
        <taxon>Pentapetalae</taxon>
        <taxon>rosids</taxon>
        <taxon>malvids</taxon>
        <taxon>Malvales</taxon>
        <taxon>Dipterocarpaceae</taxon>
        <taxon>Rubroshorea</taxon>
    </lineage>
</organism>
<sequence length="51" mass="5579">MRGFLKFEILTLYGKLLGQGLGPCSVKELQEIGGQLDQSLKNIGARKVCNL</sequence>
<feature type="domain" description="K-box" evidence="1">
    <location>
        <begin position="15"/>
        <end position="47"/>
    </location>
</feature>
<dbReference type="AlphaFoldDB" id="A0AAV5HV75"/>
<dbReference type="Proteomes" id="UP001054252">
    <property type="component" value="Unassembled WGS sequence"/>
</dbReference>
<comment type="caution">
    <text evidence="2">The sequence shown here is derived from an EMBL/GenBank/DDBJ whole genome shotgun (WGS) entry which is preliminary data.</text>
</comment>
<reference evidence="2 3" key="1">
    <citation type="journal article" date="2021" name="Commun. Biol.">
        <title>The genome of Shorea leprosula (Dipterocarpaceae) highlights the ecological relevance of drought in aseasonal tropical rainforests.</title>
        <authorList>
            <person name="Ng K.K.S."/>
            <person name="Kobayashi M.J."/>
            <person name="Fawcett J.A."/>
            <person name="Hatakeyama M."/>
            <person name="Paape T."/>
            <person name="Ng C.H."/>
            <person name="Ang C.C."/>
            <person name="Tnah L.H."/>
            <person name="Lee C.T."/>
            <person name="Nishiyama T."/>
            <person name="Sese J."/>
            <person name="O'Brien M.J."/>
            <person name="Copetti D."/>
            <person name="Mohd Noor M.I."/>
            <person name="Ong R.C."/>
            <person name="Putra M."/>
            <person name="Sireger I.Z."/>
            <person name="Indrioko S."/>
            <person name="Kosugi Y."/>
            <person name="Izuno A."/>
            <person name="Isagi Y."/>
            <person name="Lee S.L."/>
            <person name="Shimizu K.K."/>
        </authorList>
    </citation>
    <scope>NUCLEOTIDE SEQUENCE [LARGE SCALE GENOMIC DNA]</scope>
    <source>
        <strain evidence="2">214</strain>
    </source>
</reference>